<feature type="compositionally biased region" description="Polar residues" evidence="1">
    <location>
        <begin position="1"/>
        <end position="30"/>
    </location>
</feature>
<feature type="region of interest" description="Disordered" evidence="1">
    <location>
        <begin position="1"/>
        <end position="62"/>
    </location>
</feature>
<gene>
    <name evidence="2" type="ORF">H4W27_000079</name>
</gene>
<reference evidence="2 3" key="1">
    <citation type="submission" date="2020-10" db="EMBL/GenBank/DDBJ databases">
        <title>Sequencing the genomes of 1000 actinobacteria strains.</title>
        <authorList>
            <person name="Klenk H.-P."/>
        </authorList>
    </citation>
    <scope>NUCLEOTIDE SEQUENCE [LARGE SCALE GENOMIC DNA]</scope>
    <source>
        <strain evidence="2 3">DSM 15666</strain>
    </source>
</reference>
<evidence type="ECO:0000313" key="3">
    <source>
        <dbReference type="Proteomes" id="UP000643525"/>
    </source>
</evidence>
<name>A0ABR9JAK9_9MICC</name>
<evidence type="ECO:0000256" key="1">
    <source>
        <dbReference type="SAM" id="MobiDB-lite"/>
    </source>
</evidence>
<comment type="caution">
    <text evidence="2">The sequence shown here is derived from an EMBL/GenBank/DDBJ whole genome shotgun (WGS) entry which is preliminary data.</text>
</comment>
<keyword evidence="3" id="KW-1185">Reference proteome</keyword>
<feature type="compositionally biased region" description="Basic and acidic residues" evidence="1">
    <location>
        <begin position="31"/>
        <end position="44"/>
    </location>
</feature>
<dbReference type="RefSeq" id="WP_192594185.1">
    <property type="nucleotide sequence ID" value="NZ_BAAALJ010000008.1"/>
</dbReference>
<dbReference type="EMBL" id="JADBED010000001">
    <property type="protein sequence ID" value="MBE1522961.1"/>
    <property type="molecule type" value="Genomic_DNA"/>
</dbReference>
<protein>
    <recommendedName>
        <fullName evidence="4">Stress-induced protein</fullName>
    </recommendedName>
</protein>
<evidence type="ECO:0000313" key="2">
    <source>
        <dbReference type="EMBL" id="MBE1522961.1"/>
    </source>
</evidence>
<evidence type="ECO:0008006" key="4">
    <source>
        <dbReference type="Google" id="ProtNLM"/>
    </source>
</evidence>
<dbReference type="Proteomes" id="UP000643525">
    <property type="component" value="Unassembled WGS sequence"/>
</dbReference>
<accession>A0ABR9JAK9</accession>
<proteinExistence type="predicted"/>
<sequence length="62" mass="6477">MADQNNAGQFGNRNDTEQQASKGGQESTGSFDEKNSADPSKEGQKGAQAQSTEDKAKGGRNS</sequence>
<feature type="compositionally biased region" description="Basic and acidic residues" evidence="1">
    <location>
        <begin position="52"/>
        <end position="62"/>
    </location>
</feature>
<organism evidence="2 3">
    <name type="scientific">Nesterenkonia lutea</name>
    <dbReference type="NCBI Taxonomy" id="272919"/>
    <lineage>
        <taxon>Bacteria</taxon>
        <taxon>Bacillati</taxon>
        <taxon>Actinomycetota</taxon>
        <taxon>Actinomycetes</taxon>
        <taxon>Micrococcales</taxon>
        <taxon>Micrococcaceae</taxon>
        <taxon>Nesterenkonia</taxon>
    </lineage>
</organism>